<proteinExistence type="predicted"/>
<reference evidence="2" key="1">
    <citation type="submission" date="2023-07" db="EMBL/GenBank/DDBJ databases">
        <title>Glyphosate-induced phosphonatase operons in soil bacteria of genus Achromobacter.</title>
        <authorList>
            <person name="Epiktetov D.O."/>
            <person name="Sviridov A.V."/>
            <person name="Tarlachkov S.V."/>
            <person name="Shushkova T.V."/>
            <person name="Toropygin I.Y."/>
            <person name="Leontievsky A."/>
        </authorList>
    </citation>
    <scope>NUCLEOTIDE SEQUENCE [LARGE SCALE GENOMIC DNA]</scope>
    <source>
        <strain evidence="2">Kg 16</strain>
    </source>
</reference>
<sequence length="144" mass="15170">MSAPESNTSADQALSSFMGAAIGAPETSLVDPHDDTLARTGNTADHQAGWFAGIKQGQANARDAPPPLNDDLIEILGRPNFACGQLATLLRAGGHVIKNKAEHEQAAVIHFLLGHYLKHGNDWHERVGAAFEAIAAQQGKGDEA</sequence>
<dbReference type="RefSeq" id="WP_125470249.1">
    <property type="nucleotide sequence ID" value="NZ_JAVKVN010000016.1"/>
</dbReference>
<name>A0ABU2DM12_ACHAE</name>
<gene>
    <name evidence="1" type="ORF">RIU57_28885</name>
</gene>
<evidence type="ECO:0000313" key="2">
    <source>
        <dbReference type="Proteomes" id="UP001264156"/>
    </source>
</evidence>
<protein>
    <submittedName>
        <fullName evidence="1">Uncharacterized protein</fullName>
    </submittedName>
</protein>
<accession>A0ABU2DM12</accession>
<keyword evidence="2" id="KW-1185">Reference proteome</keyword>
<dbReference type="Proteomes" id="UP001264156">
    <property type="component" value="Unassembled WGS sequence"/>
</dbReference>
<dbReference type="EMBL" id="JAVKVN010000016">
    <property type="protein sequence ID" value="MDR7949171.1"/>
    <property type="molecule type" value="Genomic_DNA"/>
</dbReference>
<organism evidence="1 2">
    <name type="scientific">Achromobacter aegrifaciens</name>
    <dbReference type="NCBI Taxonomy" id="1287736"/>
    <lineage>
        <taxon>Bacteria</taxon>
        <taxon>Pseudomonadati</taxon>
        <taxon>Pseudomonadota</taxon>
        <taxon>Betaproteobacteria</taxon>
        <taxon>Burkholderiales</taxon>
        <taxon>Alcaligenaceae</taxon>
        <taxon>Achromobacter</taxon>
    </lineage>
</organism>
<comment type="caution">
    <text evidence="1">The sequence shown here is derived from an EMBL/GenBank/DDBJ whole genome shotgun (WGS) entry which is preliminary data.</text>
</comment>
<evidence type="ECO:0000313" key="1">
    <source>
        <dbReference type="EMBL" id="MDR7949171.1"/>
    </source>
</evidence>